<evidence type="ECO:0000313" key="4">
    <source>
        <dbReference type="EMBL" id="GBN43608.1"/>
    </source>
</evidence>
<evidence type="ECO:0000256" key="1">
    <source>
        <dbReference type="PROSITE-ProRule" id="PRU00047"/>
    </source>
</evidence>
<feature type="domain" description="CCHC-type" evidence="3">
    <location>
        <begin position="285"/>
        <end position="300"/>
    </location>
</feature>
<dbReference type="InterPro" id="IPR001878">
    <property type="entry name" value="Znf_CCHC"/>
</dbReference>
<keyword evidence="1" id="KW-0479">Metal-binding</keyword>
<name>A0A4Y2NVI6_ARAVE</name>
<gene>
    <name evidence="4" type="ORF">AVEN_119266_1</name>
</gene>
<protein>
    <recommendedName>
        <fullName evidence="3">CCHC-type domain-containing protein</fullName>
    </recommendedName>
</protein>
<dbReference type="SUPFAM" id="SSF57756">
    <property type="entry name" value="Retrovirus zinc finger-like domains"/>
    <property type="match status" value="1"/>
</dbReference>
<dbReference type="GO" id="GO:0008270">
    <property type="term" value="F:zinc ion binding"/>
    <property type="evidence" value="ECO:0007669"/>
    <property type="project" value="UniProtKB-KW"/>
</dbReference>
<evidence type="ECO:0000256" key="2">
    <source>
        <dbReference type="SAM" id="MobiDB-lite"/>
    </source>
</evidence>
<reference evidence="4 5" key="1">
    <citation type="journal article" date="2019" name="Sci. Rep.">
        <title>Orb-weaving spider Araneus ventricosus genome elucidates the spidroin gene catalogue.</title>
        <authorList>
            <person name="Kono N."/>
            <person name="Nakamura H."/>
            <person name="Ohtoshi R."/>
            <person name="Moran D.A.P."/>
            <person name="Shinohara A."/>
            <person name="Yoshida Y."/>
            <person name="Fujiwara M."/>
            <person name="Mori M."/>
            <person name="Tomita M."/>
            <person name="Arakawa K."/>
        </authorList>
    </citation>
    <scope>NUCLEOTIDE SEQUENCE [LARGE SCALE GENOMIC DNA]</scope>
</reference>
<sequence>MTDEVNAEVGTNPVGTVDNGDLQDADKAEIEALMEKALSSEKALNALIATSGLNQTKQDKLRSAVGDLYKVCWQQQVLISHACGTLSDKESSRKETKDKVLYSQAVAKGSDRDRSRSRSKKQFNVIIYPKKDQNSDNTKKDIQSKISPSKISVRVNSVKNIKKGGILINTPSDEDIDKLIDEFKKTDSLFQNYEISKPKLFNPSIVIFQVDEQLTQEEVLEGLKIQNEDLAEATLEARSSFKVKTGKNWIISLDQDSFQKIIAKKKLNLYWNRLNFKENLRVIQCFKCARYGHIAKNCTDTEYREGQILCLNCGEKGHKFSDCKNSPNCINCQKHNLKFKSKFKVDHSASDPHCKIREKEVDLQRSRIDYGIQE</sequence>
<keyword evidence="1" id="KW-0863">Zinc-finger</keyword>
<organism evidence="4 5">
    <name type="scientific">Araneus ventricosus</name>
    <name type="common">Orbweaver spider</name>
    <name type="synonym">Epeira ventricosa</name>
    <dbReference type="NCBI Taxonomy" id="182803"/>
    <lineage>
        <taxon>Eukaryota</taxon>
        <taxon>Metazoa</taxon>
        <taxon>Ecdysozoa</taxon>
        <taxon>Arthropoda</taxon>
        <taxon>Chelicerata</taxon>
        <taxon>Arachnida</taxon>
        <taxon>Araneae</taxon>
        <taxon>Araneomorphae</taxon>
        <taxon>Entelegynae</taxon>
        <taxon>Araneoidea</taxon>
        <taxon>Araneidae</taxon>
        <taxon>Araneus</taxon>
    </lineage>
</organism>
<comment type="caution">
    <text evidence="4">The sequence shown here is derived from an EMBL/GenBank/DDBJ whole genome shotgun (WGS) entry which is preliminary data.</text>
</comment>
<accession>A0A4Y2NVI6</accession>
<dbReference type="EMBL" id="BGPR01009992">
    <property type="protein sequence ID" value="GBN43608.1"/>
    <property type="molecule type" value="Genomic_DNA"/>
</dbReference>
<dbReference type="InterPro" id="IPR036875">
    <property type="entry name" value="Znf_CCHC_sf"/>
</dbReference>
<keyword evidence="5" id="KW-1185">Reference proteome</keyword>
<evidence type="ECO:0000259" key="3">
    <source>
        <dbReference type="PROSITE" id="PS50158"/>
    </source>
</evidence>
<feature type="domain" description="CCHC-type" evidence="3">
    <location>
        <begin position="310"/>
        <end position="325"/>
    </location>
</feature>
<dbReference type="Proteomes" id="UP000499080">
    <property type="component" value="Unassembled WGS sequence"/>
</dbReference>
<keyword evidence="1" id="KW-0862">Zinc</keyword>
<dbReference type="GO" id="GO:0003676">
    <property type="term" value="F:nucleic acid binding"/>
    <property type="evidence" value="ECO:0007669"/>
    <property type="project" value="InterPro"/>
</dbReference>
<dbReference type="OrthoDB" id="6437361at2759"/>
<dbReference type="AlphaFoldDB" id="A0A4Y2NVI6"/>
<dbReference type="SMART" id="SM00343">
    <property type="entry name" value="ZnF_C2HC"/>
    <property type="match status" value="2"/>
</dbReference>
<proteinExistence type="predicted"/>
<dbReference type="Gene3D" id="4.10.60.10">
    <property type="entry name" value="Zinc finger, CCHC-type"/>
    <property type="match status" value="1"/>
</dbReference>
<evidence type="ECO:0000313" key="5">
    <source>
        <dbReference type="Proteomes" id="UP000499080"/>
    </source>
</evidence>
<feature type="region of interest" description="Disordered" evidence="2">
    <location>
        <begin position="1"/>
        <end position="22"/>
    </location>
</feature>
<dbReference type="Pfam" id="PF00098">
    <property type="entry name" value="zf-CCHC"/>
    <property type="match status" value="1"/>
</dbReference>
<dbReference type="PROSITE" id="PS50158">
    <property type="entry name" value="ZF_CCHC"/>
    <property type="match status" value="2"/>
</dbReference>